<accession>A0A2J0PH57</accession>
<dbReference type="PRINTS" id="PR00038">
    <property type="entry name" value="HTHLUXR"/>
</dbReference>
<dbReference type="Proteomes" id="UP000230495">
    <property type="component" value="Unassembled WGS sequence"/>
</dbReference>
<evidence type="ECO:0000313" key="4">
    <source>
        <dbReference type="Proteomes" id="UP000230495"/>
    </source>
</evidence>
<dbReference type="GO" id="GO:0071111">
    <property type="term" value="F:cyclic-guanylate-specific phosphodiesterase activity"/>
    <property type="evidence" value="ECO:0007669"/>
    <property type="project" value="InterPro"/>
</dbReference>
<keyword evidence="1" id="KW-0238">DNA-binding</keyword>
<evidence type="ECO:0000259" key="2">
    <source>
        <dbReference type="PROSITE" id="PS50883"/>
    </source>
</evidence>
<dbReference type="Gene3D" id="3.20.20.450">
    <property type="entry name" value="EAL domain"/>
    <property type="match status" value="1"/>
</dbReference>
<dbReference type="PANTHER" id="PTHR33121:SF71">
    <property type="entry name" value="OXYGEN SENSOR PROTEIN DOSP"/>
    <property type="match status" value="1"/>
</dbReference>
<dbReference type="InterPro" id="IPR016032">
    <property type="entry name" value="Sig_transdc_resp-reg_C-effctor"/>
</dbReference>
<dbReference type="CDD" id="cd06170">
    <property type="entry name" value="LuxR_C_like"/>
    <property type="match status" value="1"/>
</dbReference>
<dbReference type="GO" id="GO:0006355">
    <property type="term" value="P:regulation of DNA-templated transcription"/>
    <property type="evidence" value="ECO:0007669"/>
    <property type="project" value="InterPro"/>
</dbReference>
<dbReference type="SMART" id="SM00421">
    <property type="entry name" value="HTH_LUXR"/>
    <property type="match status" value="1"/>
</dbReference>
<gene>
    <name evidence="3" type="ORF">B9Q37_16410</name>
</gene>
<dbReference type="CDD" id="cd01948">
    <property type="entry name" value="EAL"/>
    <property type="match status" value="1"/>
</dbReference>
<sequence>MTHKISHRNVARDDRRFVISTCGFTFQGYALLLKKYGIDASHIHFEGDDVCQRDGENILNNQQAHIVVFPGKGIVTLLESLTRLASVLNALPVIRCVTLYSDIPDSWLYRTLGSLLHNNHQLSLIRIASVSDVINCFHTHNKGFKDHSRLLRDHCLGYSPQENLKWLTRREIDVLLNFYRGMSVKDLCEKLGLSNKTVYTHRKEGVQKLHYIKRWLNDPHNFKAERSHKNHRLKAEFTDKEADIFNALVKREIFPAYQIITDRDKKGVGFEILIRWNKNGKIVKPACFLNDISNHEIWLKITALVIHAAVSGINKYNGKFYFSVNIPPRLASGKALPEMARKAIGMLLKPQWAEKLVFEFAEDIDVTKDKKIPETMRHLRNTGCRLFLDDCFSNHHTMFPVRQVHFDGLKLDRDIVEHFVANDNDYNLIKAIQIYSDMTGTDCIAEGVDSEEKFEKLVELGVKNFQGYYLSRAVKEEELDRMVRQFS</sequence>
<evidence type="ECO:0000256" key="1">
    <source>
        <dbReference type="ARBA" id="ARBA00023125"/>
    </source>
</evidence>
<organism evidence="3">
    <name type="scientific">Enterobacter kobei</name>
    <dbReference type="NCBI Taxonomy" id="208224"/>
    <lineage>
        <taxon>Bacteria</taxon>
        <taxon>Pseudomonadati</taxon>
        <taxon>Pseudomonadota</taxon>
        <taxon>Gammaproteobacteria</taxon>
        <taxon>Enterobacterales</taxon>
        <taxon>Enterobacteriaceae</taxon>
        <taxon>Enterobacter</taxon>
        <taxon>Enterobacter cloacae complex</taxon>
    </lineage>
</organism>
<dbReference type="SMART" id="SM00052">
    <property type="entry name" value="EAL"/>
    <property type="match status" value="1"/>
</dbReference>
<dbReference type="SUPFAM" id="SSF141868">
    <property type="entry name" value="EAL domain-like"/>
    <property type="match status" value="1"/>
</dbReference>
<feature type="domain" description="EAL" evidence="2">
    <location>
        <begin position="237"/>
        <end position="487"/>
    </location>
</feature>
<dbReference type="Pfam" id="PF00196">
    <property type="entry name" value="GerE"/>
    <property type="match status" value="1"/>
</dbReference>
<proteinExistence type="predicted"/>
<dbReference type="OrthoDB" id="6606424at2"/>
<dbReference type="InterPro" id="IPR050706">
    <property type="entry name" value="Cyclic-di-GMP_PDE-like"/>
</dbReference>
<dbReference type="KEGG" id="eno:ECENHK_10705"/>
<dbReference type="InterPro" id="IPR000792">
    <property type="entry name" value="Tscrpt_reg_LuxR_C"/>
</dbReference>
<dbReference type="EMBL" id="NEEU01000014">
    <property type="protein sequence ID" value="PJD72160.1"/>
    <property type="molecule type" value="Genomic_DNA"/>
</dbReference>
<dbReference type="SUPFAM" id="SSF46894">
    <property type="entry name" value="C-terminal effector domain of the bipartite response regulators"/>
    <property type="match status" value="1"/>
</dbReference>
<evidence type="ECO:0000313" key="3">
    <source>
        <dbReference type="EMBL" id="PJD72160.1"/>
    </source>
</evidence>
<dbReference type="GO" id="GO:0003677">
    <property type="term" value="F:DNA binding"/>
    <property type="evidence" value="ECO:0007669"/>
    <property type="project" value="UniProtKB-KW"/>
</dbReference>
<dbReference type="InterPro" id="IPR001633">
    <property type="entry name" value="EAL_dom"/>
</dbReference>
<dbReference type="RefSeq" id="WP_014883772.1">
    <property type="nucleotide sequence ID" value="NC_018405.1"/>
</dbReference>
<protein>
    <submittedName>
        <fullName evidence="3">Diguanylate phosphodiesterase</fullName>
    </submittedName>
</protein>
<dbReference type="PANTHER" id="PTHR33121">
    <property type="entry name" value="CYCLIC DI-GMP PHOSPHODIESTERASE PDEF"/>
    <property type="match status" value="1"/>
</dbReference>
<dbReference type="InterPro" id="IPR035919">
    <property type="entry name" value="EAL_sf"/>
</dbReference>
<dbReference type="InterPro" id="IPR036388">
    <property type="entry name" value="WH-like_DNA-bd_sf"/>
</dbReference>
<dbReference type="Gene3D" id="1.10.10.10">
    <property type="entry name" value="Winged helix-like DNA-binding domain superfamily/Winged helix DNA-binding domain"/>
    <property type="match status" value="1"/>
</dbReference>
<dbReference type="Pfam" id="PF00563">
    <property type="entry name" value="EAL"/>
    <property type="match status" value="1"/>
</dbReference>
<comment type="caution">
    <text evidence="3">The sequence shown here is derived from an EMBL/GenBank/DDBJ whole genome shotgun (WGS) entry which is preliminary data.</text>
</comment>
<reference evidence="3 4" key="1">
    <citation type="journal article" date="2017" name="J. Antimicrob. Chemother.">
        <title>Characterization of the population structure, drug resistance mechanisms and plasmids of the community-associated Enterobacter cloacae complex in China.</title>
        <authorList>
            <person name="Zhou K."/>
            <person name="Yu W."/>
            <person name="Cao X."/>
            <person name="Shen P."/>
            <person name="Lu H."/>
            <person name="Luo Q."/>
            <person name="Rossen J.W.A."/>
            <person name="Xiao Y."/>
        </authorList>
    </citation>
    <scope>NUCLEOTIDE SEQUENCE [LARGE SCALE GENOMIC DNA]</scope>
    <source>
        <strain evidence="3">ECC1097</strain>
    </source>
</reference>
<dbReference type="PROSITE" id="PS50883">
    <property type="entry name" value="EAL"/>
    <property type="match status" value="1"/>
</dbReference>
<name>A0A2J0PH57_9ENTR</name>
<dbReference type="AlphaFoldDB" id="A0A2J0PH57"/>